<proteinExistence type="predicted"/>
<dbReference type="GeneID" id="54293358"/>
<dbReference type="AlphaFoldDB" id="A0A6A6BE64"/>
<evidence type="ECO:0000256" key="1">
    <source>
        <dbReference type="SAM" id="MobiDB-lite"/>
    </source>
</evidence>
<evidence type="ECO:0000313" key="2">
    <source>
        <dbReference type="EMBL" id="KAF2142462.1"/>
    </source>
</evidence>
<keyword evidence="3" id="KW-1185">Reference proteome</keyword>
<reference evidence="2" key="1">
    <citation type="journal article" date="2020" name="Stud. Mycol.">
        <title>101 Dothideomycetes genomes: a test case for predicting lifestyles and emergence of pathogens.</title>
        <authorList>
            <person name="Haridas S."/>
            <person name="Albert R."/>
            <person name="Binder M."/>
            <person name="Bloem J."/>
            <person name="Labutti K."/>
            <person name="Salamov A."/>
            <person name="Andreopoulos B."/>
            <person name="Baker S."/>
            <person name="Barry K."/>
            <person name="Bills G."/>
            <person name="Bluhm B."/>
            <person name="Cannon C."/>
            <person name="Castanera R."/>
            <person name="Culley D."/>
            <person name="Daum C."/>
            <person name="Ezra D."/>
            <person name="Gonzalez J."/>
            <person name="Henrissat B."/>
            <person name="Kuo A."/>
            <person name="Liang C."/>
            <person name="Lipzen A."/>
            <person name="Lutzoni F."/>
            <person name="Magnuson J."/>
            <person name="Mondo S."/>
            <person name="Nolan M."/>
            <person name="Ohm R."/>
            <person name="Pangilinan J."/>
            <person name="Park H.-J."/>
            <person name="Ramirez L."/>
            <person name="Alfaro M."/>
            <person name="Sun H."/>
            <person name="Tritt A."/>
            <person name="Yoshinaga Y."/>
            <person name="Zwiers L.-H."/>
            <person name="Turgeon B."/>
            <person name="Goodwin S."/>
            <person name="Spatafora J."/>
            <person name="Crous P."/>
            <person name="Grigoriev I."/>
        </authorList>
    </citation>
    <scope>NUCLEOTIDE SEQUENCE</scope>
    <source>
        <strain evidence="2">CBS 121167</strain>
    </source>
</reference>
<name>A0A6A6BE64_9PEZI</name>
<feature type="region of interest" description="Disordered" evidence="1">
    <location>
        <begin position="53"/>
        <end position="92"/>
    </location>
</feature>
<dbReference type="EMBL" id="ML995484">
    <property type="protein sequence ID" value="KAF2142462.1"/>
    <property type="molecule type" value="Genomic_DNA"/>
</dbReference>
<organism evidence="2 3">
    <name type="scientific">Aplosporella prunicola CBS 121167</name>
    <dbReference type="NCBI Taxonomy" id="1176127"/>
    <lineage>
        <taxon>Eukaryota</taxon>
        <taxon>Fungi</taxon>
        <taxon>Dikarya</taxon>
        <taxon>Ascomycota</taxon>
        <taxon>Pezizomycotina</taxon>
        <taxon>Dothideomycetes</taxon>
        <taxon>Dothideomycetes incertae sedis</taxon>
        <taxon>Botryosphaeriales</taxon>
        <taxon>Aplosporellaceae</taxon>
        <taxon>Aplosporella</taxon>
    </lineage>
</organism>
<protein>
    <submittedName>
        <fullName evidence="2">Uncharacterized protein</fullName>
    </submittedName>
</protein>
<dbReference type="Proteomes" id="UP000799438">
    <property type="component" value="Unassembled WGS sequence"/>
</dbReference>
<feature type="region of interest" description="Disordered" evidence="1">
    <location>
        <begin position="1"/>
        <end position="33"/>
    </location>
</feature>
<accession>A0A6A6BE64</accession>
<sequence>MHTIHPPTHAQRLTQRPCTTHIHARSDAQPQPPPCLLCPALPTPAGRSAYLRASESADGRASVRASKQATKGGAHPLTAGRCRAPQDEEDEAEDGTMVTMGLGERAYVGAHPPSQRPACVRQVSGLPYLCAPDLSGAVWVSVVCLSSVCRSPYLRCAALRLRRSCAELVFLSSGRWLVRCVGR</sequence>
<dbReference type="RefSeq" id="XP_033398174.1">
    <property type="nucleotide sequence ID" value="XM_033535862.1"/>
</dbReference>
<evidence type="ECO:0000313" key="3">
    <source>
        <dbReference type="Proteomes" id="UP000799438"/>
    </source>
</evidence>
<gene>
    <name evidence="2" type="ORF">K452DRAFT_19232</name>
</gene>